<evidence type="ECO:0000313" key="2">
    <source>
        <dbReference type="Proteomes" id="UP000034873"/>
    </source>
</evidence>
<proteinExistence type="predicted"/>
<dbReference type="STRING" id="1619122.UX73_C0017G0006"/>
<dbReference type="SUPFAM" id="SSF53335">
    <property type="entry name" value="S-adenosyl-L-methionine-dependent methyltransferases"/>
    <property type="match status" value="1"/>
</dbReference>
<dbReference type="Gene3D" id="3.40.50.150">
    <property type="entry name" value="Vaccinia Virus protein VP39"/>
    <property type="match status" value="1"/>
</dbReference>
<dbReference type="EMBL" id="LCNH01000017">
    <property type="protein sequence ID" value="KKU50678.1"/>
    <property type="molecule type" value="Genomic_DNA"/>
</dbReference>
<dbReference type="PANTHER" id="PTHR43861:SF6">
    <property type="entry name" value="METHYLTRANSFERASE TYPE 11"/>
    <property type="match status" value="1"/>
</dbReference>
<name>A0A0G1T915_UNCKA</name>
<dbReference type="GO" id="GO:0008168">
    <property type="term" value="F:methyltransferase activity"/>
    <property type="evidence" value="ECO:0007669"/>
    <property type="project" value="UniProtKB-KW"/>
</dbReference>
<keyword evidence="1" id="KW-0489">Methyltransferase</keyword>
<dbReference type="AlphaFoldDB" id="A0A0G1T915"/>
<gene>
    <name evidence="1" type="ORF">UX73_C0017G0006</name>
</gene>
<sequence>MENTIKKLNRCRLCATKNYSLLFTRVGYEVAKCNICGFVFLNFDPDASFFSNFYSAEFFNDSGTRHAYNDYESEAQSMKKTFANRVDALRKYGQGGSLVDIGCATGAFMERATRFWKTYGIDVSRYAIDLAKKKNLDVVCGDLLTTQFNNQKFDVVTLWDTIEHVTDPRSTLKRIYEITNTGSVVALTTGDVGSLTARLCGKFWHLYNIPQHLSFFSKQSITRILEETGFSVREISYPPLTLTIDYLVFRLVTFYGLNFALPLYKFLKKRNLLRYEIKINLHDIMFVIATKN</sequence>
<keyword evidence="1" id="KW-0808">Transferase</keyword>
<comment type="caution">
    <text evidence="1">The sequence shown here is derived from an EMBL/GenBank/DDBJ whole genome shotgun (WGS) entry which is preliminary data.</text>
</comment>
<evidence type="ECO:0000313" key="1">
    <source>
        <dbReference type="EMBL" id="KKU50678.1"/>
    </source>
</evidence>
<dbReference type="GO" id="GO:0032259">
    <property type="term" value="P:methylation"/>
    <property type="evidence" value="ECO:0007669"/>
    <property type="project" value="UniProtKB-KW"/>
</dbReference>
<organism evidence="1 2">
    <name type="scientific">candidate division WWE3 bacterium GW2011_GWC1_47_10</name>
    <dbReference type="NCBI Taxonomy" id="1619122"/>
    <lineage>
        <taxon>Bacteria</taxon>
        <taxon>Katanobacteria</taxon>
    </lineage>
</organism>
<dbReference type="InterPro" id="IPR029063">
    <property type="entry name" value="SAM-dependent_MTases_sf"/>
</dbReference>
<dbReference type="CDD" id="cd02440">
    <property type="entry name" value="AdoMet_MTases"/>
    <property type="match status" value="1"/>
</dbReference>
<dbReference type="Proteomes" id="UP000034873">
    <property type="component" value="Unassembled WGS sequence"/>
</dbReference>
<dbReference type="Pfam" id="PF13489">
    <property type="entry name" value="Methyltransf_23"/>
    <property type="match status" value="1"/>
</dbReference>
<reference evidence="1 2" key="1">
    <citation type="journal article" date="2015" name="Nature">
        <title>rRNA introns, odd ribosomes, and small enigmatic genomes across a large radiation of phyla.</title>
        <authorList>
            <person name="Brown C.T."/>
            <person name="Hug L.A."/>
            <person name="Thomas B.C."/>
            <person name="Sharon I."/>
            <person name="Castelle C.J."/>
            <person name="Singh A."/>
            <person name="Wilkins M.J."/>
            <person name="Williams K.H."/>
            <person name="Banfield J.F."/>
        </authorList>
    </citation>
    <scope>NUCLEOTIDE SEQUENCE [LARGE SCALE GENOMIC DNA]</scope>
</reference>
<protein>
    <submittedName>
        <fullName evidence="1">Methyltransferase type 11</fullName>
    </submittedName>
</protein>
<dbReference type="PANTHER" id="PTHR43861">
    <property type="entry name" value="TRANS-ACONITATE 2-METHYLTRANSFERASE-RELATED"/>
    <property type="match status" value="1"/>
</dbReference>
<accession>A0A0G1T915</accession>